<dbReference type="GO" id="GO:0016020">
    <property type="term" value="C:membrane"/>
    <property type="evidence" value="ECO:0007669"/>
    <property type="project" value="UniProtKB-SubCell"/>
</dbReference>
<accession>A0A9W8YCD8</accession>
<dbReference type="SUPFAM" id="SSF56176">
    <property type="entry name" value="FAD-binding/transporter-associated domain-like"/>
    <property type="match status" value="1"/>
</dbReference>
<keyword evidence="5" id="KW-0560">Oxidoreductase</keyword>
<reference evidence="8" key="1">
    <citation type="submission" date="2022-10" db="EMBL/GenBank/DDBJ databases">
        <title>Tapping the CABI collections for fungal endophytes: first genome assemblies for Collariella, Neodidymelliopsis, Ascochyta clinopodiicola, Didymella pomorum, Didymosphaeria variabile, Neocosmospora piperis and Neocucurbitaria cava.</title>
        <authorList>
            <person name="Hill R."/>
        </authorList>
    </citation>
    <scope>NUCLEOTIDE SEQUENCE</scope>
    <source>
        <strain evidence="8">IMI 356814</strain>
    </source>
</reference>
<evidence type="ECO:0000256" key="3">
    <source>
        <dbReference type="ARBA" id="ARBA00022692"/>
    </source>
</evidence>
<dbReference type="AlphaFoldDB" id="A0A9W8YCD8"/>
<dbReference type="PROSITE" id="PS51387">
    <property type="entry name" value="FAD_PCMH"/>
    <property type="match status" value="1"/>
</dbReference>
<keyword evidence="3" id="KW-0812">Transmembrane</keyword>
<evidence type="ECO:0000313" key="8">
    <source>
        <dbReference type="EMBL" id="KAJ4373856.1"/>
    </source>
</evidence>
<dbReference type="Pfam" id="PF01565">
    <property type="entry name" value="FAD_binding_4"/>
    <property type="match status" value="1"/>
</dbReference>
<dbReference type="InterPro" id="IPR016169">
    <property type="entry name" value="FAD-bd_PCMH_sub2"/>
</dbReference>
<evidence type="ECO:0000256" key="5">
    <source>
        <dbReference type="ARBA" id="ARBA00023002"/>
    </source>
</evidence>
<dbReference type="GO" id="GO:0008202">
    <property type="term" value="P:steroid metabolic process"/>
    <property type="evidence" value="ECO:0007669"/>
    <property type="project" value="TreeGrafter"/>
</dbReference>
<dbReference type="Gene3D" id="3.30.465.10">
    <property type="match status" value="1"/>
</dbReference>
<dbReference type="EC" id="1.3.1.72" evidence="2"/>
<dbReference type="GO" id="GO:0005737">
    <property type="term" value="C:cytoplasm"/>
    <property type="evidence" value="ECO:0007669"/>
    <property type="project" value="TreeGrafter"/>
</dbReference>
<dbReference type="InterPro" id="IPR040165">
    <property type="entry name" value="Diminuto-like"/>
</dbReference>
<evidence type="ECO:0000259" key="7">
    <source>
        <dbReference type="PROSITE" id="PS51387"/>
    </source>
</evidence>
<evidence type="ECO:0000256" key="1">
    <source>
        <dbReference type="ARBA" id="ARBA00004167"/>
    </source>
</evidence>
<dbReference type="InterPro" id="IPR016166">
    <property type="entry name" value="FAD-bd_PCMH"/>
</dbReference>
<feature type="domain" description="FAD-binding PCMH-type" evidence="7">
    <location>
        <begin position="1"/>
        <end position="172"/>
    </location>
</feature>
<protein>
    <recommendedName>
        <fullName evidence="2">Delta(24)-sterol reductase</fullName>
        <ecNumber evidence="2">1.3.1.72</ecNumber>
    </recommendedName>
</protein>
<keyword evidence="6" id="KW-0472">Membrane</keyword>
<comment type="subcellular location">
    <subcellularLocation>
        <location evidence="1">Membrane</location>
        <topology evidence="1">Single-pass membrane protein</topology>
    </subcellularLocation>
</comment>
<dbReference type="EMBL" id="JAPEUY010000004">
    <property type="protein sequence ID" value="KAJ4373856.1"/>
    <property type="molecule type" value="Genomic_DNA"/>
</dbReference>
<comment type="caution">
    <text evidence="8">The sequence shown here is derived from an EMBL/GenBank/DDBJ whole genome shotgun (WGS) entry which is preliminary data.</text>
</comment>
<dbReference type="GO" id="GO:0050614">
    <property type="term" value="F:Delta24-sterol reductase activity"/>
    <property type="evidence" value="ECO:0007669"/>
    <property type="project" value="UniProtKB-EC"/>
</dbReference>
<keyword evidence="9" id="KW-1185">Reference proteome</keyword>
<dbReference type="PANTHER" id="PTHR10801:SF0">
    <property type="entry name" value="DELTA(24)-STEROL REDUCTASE"/>
    <property type="match status" value="1"/>
</dbReference>
<dbReference type="OrthoDB" id="415825at2759"/>
<evidence type="ECO:0000256" key="4">
    <source>
        <dbReference type="ARBA" id="ARBA00022989"/>
    </source>
</evidence>
<dbReference type="InterPro" id="IPR006094">
    <property type="entry name" value="Oxid_FAD_bind_N"/>
</dbReference>
<evidence type="ECO:0000256" key="2">
    <source>
        <dbReference type="ARBA" id="ARBA00012405"/>
    </source>
</evidence>
<keyword evidence="4" id="KW-1133">Transmembrane helix</keyword>
<evidence type="ECO:0000313" key="9">
    <source>
        <dbReference type="Proteomes" id="UP001140560"/>
    </source>
</evidence>
<dbReference type="PANTHER" id="PTHR10801">
    <property type="entry name" value="24-DEHYDROCHOLESTEROL REDUCTASE"/>
    <property type="match status" value="1"/>
</dbReference>
<dbReference type="InterPro" id="IPR036318">
    <property type="entry name" value="FAD-bd_PCMH-like_sf"/>
</dbReference>
<name>A0A9W8YCD8_9PLEO</name>
<organism evidence="8 9">
    <name type="scientific">Neocucurbitaria cava</name>
    <dbReference type="NCBI Taxonomy" id="798079"/>
    <lineage>
        <taxon>Eukaryota</taxon>
        <taxon>Fungi</taxon>
        <taxon>Dikarya</taxon>
        <taxon>Ascomycota</taxon>
        <taxon>Pezizomycotina</taxon>
        <taxon>Dothideomycetes</taxon>
        <taxon>Pleosporomycetidae</taxon>
        <taxon>Pleosporales</taxon>
        <taxon>Pleosporineae</taxon>
        <taxon>Cucurbitariaceae</taxon>
        <taxon>Neocucurbitaria</taxon>
    </lineage>
</organism>
<evidence type="ECO:0000256" key="6">
    <source>
        <dbReference type="ARBA" id="ARBA00023136"/>
    </source>
</evidence>
<gene>
    <name evidence="8" type="ORF">N0V83_002595</name>
</gene>
<proteinExistence type="predicted"/>
<dbReference type="GO" id="GO:0000246">
    <property type="term" value="F:Delta24(24-1) sterol reductase activity"/>
    <property type="evidence" value="ECO:0007669"/>
    <property type="project" value="TreeGrafter"/>
</dbReference>
<dbReference type="Proteomes" id="UP001140560">
    <property type="component" value="Unassembled WGS sequence"/>
</dbReference>
<dbReference type="GO" id="GO:0071949">
    <property type="term" value="F:FAD binding"/>
    <property type="evidence" value="ECO:0007669"/>
    <property type="project" value="InterPro"/>
</dbReference>
<sequence length="506" mass="57553">MSKSSAAVKGHAERVATISNKVRSFYEQRVPFRIFHGSSNSTRAAARQQVIDISGLNHVIAVDTTKMVAVVEPGIPMDKIVKILLAHNLMPAVVPEFPGITAGGAFAGTAAESSSFRYGYFDQSVIEVEIVLGDGEIVRASPSENADLFFGSAGAMGTLGITTQLEIRLIACGMFVELTYVPVFSHDEALQQFKGVGDDIDFLDAVMFSNRHGVVMKGKLLKERDTNVPIIKFTRARDPWFFTHVHKKIRCSPATGDYFCLTCHWTKNSHVYRQNNSTMTELVPVEDYVFRYDRGVFWMAAYGWAPNLWNRFTRFFLDFLWHTRFQYRVVHIVGGTPHIIQDLAIPEPNTGGFLQYLHNDFRIYPLWLCPIKHDPRPPMHTAQSNADPTKDLVNVGVWGSPNYGSDFLRAETFDQFIKCNRMIEEKVAEVGGLKWLYACNYYHESEFWRIYDKDRYVQLRLKWKAESLPNVWEKVKRSQQEVKQVSRGQVLKAFLSAGLGIDRLTL</sequence>